<dbReference type="Proteomes" id="UP000294847">
    <property type="component" value="Chromosome 2"/>
</dbReference>
<accession>A0A4P7N6L2</accession>
<evidence type="ECO:0000313" key="2">
    <source>
        <dbReference type="Proteomes" id="UP000294847"/>
    </source>
</evidence>
<evidence type="ECO:0000313" key="1">
    <source>
        <dbReference type="EMBL" id="QBZ56791.1"/>
    </source>
</evidence>
<gene>
    <name evidence="1" type="ORF">PoMZ_01707</name>
</gene>
<protein>
    <submittedName>
        <fullName evidence="1">Uncharacterized protein</fullName>
    </submittedName>
</protein>
<sequence length="65" mass="7346">MLDGLQKPGGNEIDRIKAKILRDSMQYLLKSNCRQSLLTFLALEGEPYKLNKSTKHKQIGQIQGS</sequence>
<organism evidence="1 2">
    <name type="scientific">Pyricularia oryzae</name>
    <name type="common">Rice blast fungus</name>
    <name type="synonym">Magnaporthe oryzae</name>
    <dbReference type="NCBI Taxonomy" id="318829"/>
    <lineage>
        <taxon>Eukaryota</taxon>
        <taxon>Fungi</taxon>
        <taxon>Dikarya</taxon>
        <taxon>Ascomycota</taxon>
        <taxon>Pezizomycotina</taxon>
        <taxon>Sordariomycetes</taxon>
        <taxon>Sordariomycetidae</taxon>
        <taxon>Magnaporthales</taxon>
        <taxon>Pyriculariaceae</taxon>
        <taxon>Pyricularia</taxon>
    </lineage>
</organism>
<dbReference type="EMBL" id="CP034205">
    <property type="protein sequence ID" value="QBZ56791.1"/>
    <property type="molecule type" value="Genomic_DNA"/>
</dbReference>
<dbReference type="AlphaFoldDB" id="A0A4P7N6L2"/>
<reference evidence="1 2" key="1">
    <citation type="journal article" date="2019" name="Mol. Biol. Evol.">
        <title>Blast fungal genomes show frequent chromosomal changes, gene gains and losses, and effector gene turnover.</title>
        <authorList>
            <person name="Gomez Luciano L.B."/>
            <person name="Jason Tsai I."/>
            <person name="Chuma I."/>
            <person name="Tosa Y."/>
            <person name="Chen Y.H."/>
            <person name="Li J.Y."/>
            <person name="Li M.Y."/>
            <person name="Jade Lu M.Y."/>
            <person name="Nakayashiki H."/>
            <person name="Li W.H."/>
        </authorList>
    </citation>
    <scope>NUCLEOTIDE SEQUENCE [LARGE SCALE GENOMIC DNA]</scope>
    <source>
        <strain evidence="1">MZ5-1-6</strain>
    </source>
</reference>
<name>A0A4P7N6L2_PYROR</name>
<proteinExistence type="predicted"/>